<protein>
    <submittedName>
        <fullName evidence="2 3">Uncharacterized protein</fullName>
    </submittedName>
</protein>
<feature type="region of interest" description="Disordered" evidence="1">
    <location>
        <begin position="146"/>
        <end position="200"/>
    </location>
</feature>
<name>A9SP58_PHYPA</name>
<organism evidence="2">
    <name type="scientific">Physcomitrium patens</name>
    <name type="common">Spreading-leaved earth moss</name>
    <name type="synonym">Physcomitrella patens</name>
    <dbReference type="NCBI Taxonomy" id="3218"/>
    <lineage>
        <taxon>Eukaryota</taxon>
        <taxon>Viridiplantae</taxon>
        <taxon>Streptophyta</taxon>
        <taxon>Embryophyta</taxon>
        <taxon>Bryophyta</taxon>
        <taxon>Bryophytina</taxon>
        <taxon>Bryopsida</taxon>
        <taxon>Funariidae</taxon>
        <taxon>Funariales</taxon>
        <taxon>Funariaceae</taxon>
        <taxon>Physcomitrium</taxon>
    </lineage>
</organism>
<evidence type="ECO:0000313" key="3">
    <source>
        <dbReference type="EnsemblPlants" id="Pp3c22_17930V3.1"/>
    </source>
</evidence>
<dbReference type="RefSeq" id="XP_024360914.1">
    <property type="nucleotide sequence ID" value="XM_024505146.2"/>
</dbReference>
<evidence type="ECO:0000313" key="2">
    <source>
        <dbReference type="EMBL" id="PNR30980.1"/>
    </source>
</evidence>
<gene>
    <name evidence="3" type="primary">LOC112275113</name>
    <name evidence="2" type="ORF">PHYPA_027296</name>
</gene>
<dbReference type="InterPro" id="IPR040294">
    <property type="entry name" value="Nodulin-rel_1/2"/>
</dbReference>
<dbReference type="EnsemblPlants" id="Pp3c22_17930V3.3">
    <property type="protein sequence ID" value="Pp3c22_17930V3.3"/>
    <property type="gene ID" value="Pp3c22_17930"/>
</dbReference>
<evidence type="ECO:0000256" key="1">
    <source>
        <dbReference type="SAM" id="MobiDB-lite"/>
    </source>
</evidence>
<dbReference type="Proteomes" id="UP000006727">
    <property type="component" value="Chromosome 22"/>
</dbReference>
<dbReference type="GeneID" id="112275113"/>
<evidence type="ECO:0000313" key="4">
    <source>
        <dbReference type="Proteomes" id="UP000006727"/>
    </source>
</evidence>
<dbReference type="GO" id="GO:0009408">
    <property type="term" value="P:response to heat"/>
    <property type="evidence" value="ECO:0007669"/>
    <property type="project" value="InterPro"/>
</dbReference>
<feature type="region of interest" description="Disordered" evidence="1">
    <location>
        <begin position="11"/>
        <end position="64"/>
    </location>
</feature>
<accession>A9SP58</accession>
<dbReference type="PANTHER" id="PTHR35098">
    <property type="entry name" value="EXPRESSED PROTEIN"/>
    <property type="match status" value="1"/>
</dbReference>
<dbReference type="Gramene" id="Pp3c22_17930V3.2">
    <property type="protein sequence ID" value="Pp3c22_17930V3.2"/>
    <property type="gene ID" value="Pp3c22_17930"/>
</dbReference>
<dbReference type="PaxDb" id="3218-PP1S100_119V6.2"/>
<dbReference type="OrthoDB" id="695806at2759"/>
<dbReference type="GO" id="GO:0010115">
    <property type="term" value="P:regulation of abscisic acid biosynthetic process"/>
    <property type="evidence" value="ECO:0007669"/>
    <property type="project" value="InterPro"/>
</dbReference>
<feature type="compositionally biased region" description="Basic and acidic residues" evidence="1">
    <location>
        <begin position="189"/>
        <end position="200"/>
    </location>
</feature>
<dbReference type="HOGENOM" id="CLU_1368215_0_0_1"/>
<dbReference type="EnsemblPlants" id="Pp3c22_17930V3.2">
    <property type="protein sequence ID" value="Pp3c22_17930V3.2"/>
    <property type="gene ID" value="Pp3c22_17930"/>
</dbReference>
<sequence>MNFFKKAQEFADTGIDHTAPPATAGTKDAGFGGLMSTASDMFKAQNAPTENAAPATSPGGRAVPTNEELMESSQVLLGAAQGQKIENTKLAGAAGDILSGLAAYGKLDEGQYSTYIKQAEDYLQKYSGEDAPASVAKEAAVTSDAVPAAEKEASEVPVSEKEVSEVPAAVKEVSEAAPTESAVAPAADTPDRVATSDEKA</sequence>
<reference evidence="2 4" key="1">
    <citation type="journal article" date="2008" name="Science">
        <title>The Physcomitrella genome reveals evolutionary insights into the conquest of land by plants.</title>
        <authorList>
            <person name="Rensing S."/>
            <person name="Lang D."/>
            <person name="Zimmer A."/>
            <person name="Terry A."/>
            <person name="Salamov A."/>
            <person name="Shapiro H."/>
            <person name="Nishiyama T."/>
            <person name="Perroud P.-F."/>
            <person name="Lindquist E."/>
            <person name="Kamisugi Y."/>
            <person name="Tanahashi T."/>
            <person name="Sakakibara K."/>
            <person name="Fujita T."/>
            <person name="Oishi K."/>
            <person name="Shin-I T."/>
            <person name="Kuroki Y."/>
            <person name="Toyoda A."/>
            <person name="Suzuki Y."/>
            <person name="Hashimoto A."/>
            <person name="Yamaguchi K."/>
            <person name="Sugano A."/>
            <person name="Kohara Y."/>
            <person name="Fujiyama A."/>
            <person name="Anterola A."/>
            <person name="Aoki S."/>
            <person name="Ashton N."/>
            <person name="Barbazuk W.B."/>
            <person name="Barker E."/>
            <person name="Bennetzen J."/>
            <person name="Bezanilla M."/>
            <person name="Blankenship R."/>
            <person name="Cho S.H."/>
            <person name="Dutcher S."/>
            <person name="Estelle M."/>
            <person name="Fawcett J.A."/>
            <person name="Gundlach H."/>
            <person name="Hanada K."/>
            <person name="Heyl A."/>
            <person name="Hicks K.A."/>
            <person name="Hugh J."/>
            <person name="Lohr M."/>
            <person name="Mayer K."/>
            <person name="Melkozernov A."/>
            <person name="Murata T."/>
            <person name="Nelson D."/>
            <person name="Pils B."/>
            <person name="Prigge M."/>
            <person name="Reiss B."/>
            <person name="Renner T."/>
            <person name="Rombauts S."/>
            <person name="Rushton P."/>
            <person name="Sanderfoot A."/>
            <person name="Schween G."/>
            <person name="Shiu S.-H."/>
            <person name="Stueber K."/>
            <person name="Theodoulou F.L."/>
            <person name="Tu H."/>
            <person name="Van de Peer Y."/>
            <person name="Verrier P.J."/>
            <person name="Waters E."/>
            <person name="Wood A."/>
            <person name="Yang L."/>
            <person name="Cove D."/>
            <person name="Cuming A."/>
            <person name="Hasebe M."/>
            <person name="Lucas S."/>
            <person name="Mishler D.B."/>
            <person name="Reski R."/>
            <person name="Grigoriev I."/>
            <person name="Quatrano R.S."/>
            <person name="Boore J.L."/>
        </authorList>
    </citation>
    <scope>NUCLEOTIDE SEQUENCE [LARGE SCALE GENOMIC DNA]</scope>
    <source>
        <strain evidence="3 4">cv. Gransden 2004</strain>
    </source>
</reference>
<dbReference type="PANTHER" id="PTHR35098:SF1">
    <property type="entry name" value="NODULIN-RELATED PROTEIN 2"/>
    <property type="match status" value="1"/>
</dbReference>
<dbReference type="Gramene" id="Pp3c22_17930V3.1">
    <property type="protein sequence ID" value="Pp3c22_17930V3.1"/>
    <property type="gene ID" value="Pp3c22_17930"/>
</dbReference>
<proteinExistence type="predicted"/>
<dbReference type="STRING" id="3218.A9SP58"/>
<feature type="compositionally biased region" description="Basic and acidic residues" evidence="1">
    <location>
        <begin position="149"/>
        <end position="164"/>
    </location>
</feature>
<feature type="compositionally biased region" description="Low complexity" evidence="1">
    <location>
        <begin position="165"/>
        <end position="187"/>
    </location>
</feature>
<keyword evidence="4" id="KW-1185">Reference proteome</keyword>
<dbReference type="EMBL" id="ABEU02000022">
    <property type="protein sequence ID" value="PNR30980.1"/>
    <property type="molecule type" value="Genomic_DNA"/>
</dbReference>
<dbReference type="OMA" id="HQYGSAN"/>
<dbReference type="AlphaFoldDB" id="A9SP58"/>
<reference evidence="3" key="3">
    <citation type="submission" date="2020-12" db="UniProtKB">
        <authorList>
            <consortium name="EnsemblPlants"/>
        </authorList>
    </citation>
    <scope>IDENTIFICATION</scope>
</reference>
<dbReference type="Gramene" id="Pp3c22_17930V3.3">
    <property type="protein sequence ID" value="Pp3c22_17930V3.3"/>
    <property type="gene ID" value="Pp3c22_17930"/>
</dbReference>
<reference evidence="2 4" key="2">
    <citation type="journal article" date="2018" name="Plant J.">
        <title>The Physcomitrella patens chromosome-scale assembly reveals moss genome structure and evolution.</title>
        <authorList>
            <person name="Lang D."/>
            <person name="Ullrich K.K."/>
            <person name="Murat F."/>
            <person name="Fuchs J."/>
            <person name="Jenkins J."/>
            <person name="Haas F.B."/>
            <person name="Piednoel M."/>
            <person name="Gundlach H."/>
            <person name="Van Bel M."/>
            <person name="Meyberg R."/>
            <person name="Vives C."/>
            <person name="Morata J."/>
            <person name="Symeonidi A."/>
            <person name="Hiss M."/>
            <person name="Muchero W."/>
            <person name="Kamisugi Y."/>
            <person name="Saleh O."/>
            <person name="Blanc G."/>
            <person name="Decker E.L."/>
            <person name="van Gessel N."/>
            <person name="Grimwood J."/>
            <person name="Hayes R.D."/>
            <person name="Graham S.W."/>
            <person name="Gunter L.E."/>
            <person name="McDaniel S.F."/>
            <person name="Hoernstein S.N.W."/>
            <person name="Larsson A."/>
            <person name="Li F.W."/>
            <person name="Perroud P.F."/>
            <person name="Phillips J."/>
            <person name="Ranjan P."/>
            <person name="Rokshar D.S."/>
            <person name="Rothfels C.J."/>
            <person name="Schneider L."/>
            <person name="Shu S."/>
            <person name="Stevenson D.W."/>
            <person name="Thummler F."/>
            <person name="Tillich M."/>
            <person name="Villarreal Aguilar J.C."/>
            <person name="Widiez T."/>
            <person name="Wong G.K."/>
            <person name="Wymore A."/>
            <person name="Zhang Y."/>
            <person name="Zimmer A.D."/>
            <person name="Quatrano R.S."/>
            <person name="Mayer K.F.X."/>
            <person name="Goodstein D."/>
            <person name="Casacuberta J.M."/>
            <person name="Vandepoele K."/>
            <person name="Reski R."/>
            <person name="Cuming A.C."/>
            <person name="Tuskan G.A."/>
            <person name="Maumus F."/>
            <person name="Salse J."/>
            <person name="Schmutz J."/>
            <person name="Rensing S.A."/>
        </authorList>
    </citation>
    <scope>NUCLEOTIDE SEQUENCE [LARGE SCALE GENOMIC DNA]</scope>
    <source>
        <strain evidence="3 4">cv. Gransden 2004</strain>
    </source>
</reference>
<dbReference type="EnsemblPlants" id="Pp3c22_17930V3.1">
    <property type="protein sequence ID" value="Pp3c22_17930V3.1"/>
    <property type="gene ID" value="Pp3c22_17930"/>
</dbReference>